<dbReference type="SUPFAM" id="SSF54534">
    <property type="entry name" value="FKBP-like"/>
    <property type="match status" value="2"/>
</dbReference>
<dbReference type="AlphaFoldDB" id="A0A5R9IVD5"/>
<evidence type="ECO:0000256" key="5">
    <source>
        <dbReference type="ARBA" id="ARBA00023186"/>
    </source>
</evidence>
<dbReference type="Pfam" id="PF09312">
    <property type="entry name" value="SurA_N"/>
    <property type="match status" value="1"/>
</dbReference>
<dbReference type="GO" id="GO:0051082">
    <property type="term" value="F:unfolded protein binding"/>
    <property type="evidence" value="ECO:0007669"/>
    <property type="project" value="UniProtKB-UniRule"/>
</dbReference>
<dbReference type="HAMAP" id="MF_01183">
    <property type="entry name" value="Chaperone_SurA"/>
    <property type="match status" value="1"/>
</dbReference>
<evidence type="ECO:0000313" key="10">
    <source>
        <dbReference type="Proteomes" id="UP000307790"/>
    </source>
</evidence>
<comment type="catalytic activity">
    <reaction evidence="7">
        <text>[protein]-peptidylproline (omega=180) = [protein]-peptidylproline (omega=0)</text>
        <dbReference type="Rhea" id="RHEA:16237"/>
        <dbReference type="Rhea" id="RHEA-COMP:10747"/>
        <dbReference type="Rhea" id="RHEA-COMP:10748"/>
        <dbReference type="ChEBI" id="CHEBI:83833"/>
        <dbReference type="ChEBI" id="CHEBI:83834"/>
        <dbReference type="EC" id="5.2.1.8"/>
    </reaction>
</comment>
<feature type="chain" id="PRO_5024519776" description="Chaperone SurA" evidence="7">
    <location>
        <begin position="30"/>
        <end position="441"/>
    </location>
</feature>
<dbReference type="GO" id="GO:0042277">
    <property type="term" value="F:peptide binding"/>
    <property type="evidence" value="ECO:0007669"/>
    <property type="project" value="InterPro"/>
</dbReference>
<name>A0A5R9IVD5_9GAMM</name>
<dbReference type="SUPFAM" id="SSF109998">
    <property type="entry name" value="Triger factor/SurA peptide-binding domain-like"/>
    <property type="match status" value="1"/>
</dbReference>
<dbReference type="InterPro" id="IPR023034">
    <property type="entry name" value="PPIase_SurA"/>
</dbReference>
<accession>A0A5R9IVD5</accession>
<keyword evidence="2 7" id="KW-0677">Repeat</keyword>
<sequence precursor="true">MLNKTIIRKAVLASGLMISSLGFSGLIQAEEQPLDSVAAIVNTGVVLESEVQGLVNQVKQQAASEGQSLPSDNALRTQAMEKLITDSLMMQLGERMGVQISDAQLDETIKNIARENGFNNIVDFRMQIINSGMQWDSYREDVRKQLVTGEVRRASVRRRVSITPQEIDNLVKMMQEQTNADVEYNLGHILISFPDEPTQEDLVAAKERADKVVELLNNGSDFKKIAIASSSAPTALEGGDLGWRSINEMPTLFAELVNNKNKDEVFGPVRTGLGFNIIKILDIRGKQKVEIEEVKSRHILIKPSIILSEEKAEKMLLDMLAQIEAGEAEFDALAREHSEGPTSTRGGDLGWADPSSYDPAFKEALATLEVDEYHQPFRSSFGWHLVQLTGKRTQDATDTNQSNRAYQLIYNRKFGTESVRWMKEIRDEAYIEIMDQGSSNE</sequence>
<dbReference type="EMBL" id="VCBC01000003">
    <property type="protein sequence ID" value="TLU67321.1"/>
    <property type="molecule type" value="Genomic_DNA"/>
</dbReference>
<evidence type="ECO:0000256" key="7">
    <source>
        <dbReference type="HAMAP-Rule" id="MF_01183"/>
    </source>
</evidence>
<reference evidence="9 10" key="1">
    <citation type="submission" date="2019-05" db="EMBL/GenBank/DDBJ databases">
        <title>Genome sequences of Thalassotalea litorea 1K03283.</title>
        <authorList>
            <person name="Zhang D."/>
        </authorList>
    </citation>
    <scope>NUCLEOTIDE SEQUENCE [LARGE SCALE GENOMIC DNA]</scope>
    <source>
        <strain evidence="9 10">MCCC 1K03283</strain>
    </source>
</reference>
<comment type="domain">
    <text evidence="7">The PPIase activity resides only in the second parvulin domain. The N-terminal region and the C-terminal tail are necessary and sufficient for the chaperone activity of SurA. The PPIase activity is dispensable for SurA to function as a chaperone. The N-terminal region and the C-terminal tail are also required for porin recognition.</text>
</comment>
<keyword evidence="3 7" id="KW-0574">Periplasm</keyword>
<dbReference type="Gene3D" id="1.10.4030.10">
    <property type="entry name" value="Porin chaperone SurA, peptide-binding domain"/>
    <property type="match status" value="2"/>
</dbReference>
<dbReference type="InterPro" id="IPR050280">
    <property type="entry name" value="OMP_Chaperone_SurA"/>
</dbReference>
<dbReference type="GO" id="GO:0050821">
    <property type="term" value="P:protein stabilization"/>
    <property type="evidence" value="ECO:0007669"/>
    <property type="project" value="InterPro"/>
</dbReference>
<dbReference type="Pfam" id="PF00639">
    <property type="entry name" value="Rotamase"/>
    <property type="match status" value="1"/>
</dbReference>
<dbReference type="PROSITE" id="PS50198">
    <property type="entry name" value="PPIC_PPIASE_2"/>
    <property type="match status" value="2"/>
</dbReference>
<dbReference type="EC" id="5.2.1.8" evidence="7"/>
<evidence type="ECO:0000259" key="8">
    <source>
        <dbReference type="PROSITE" id="PS50198"/>
    </source>
</evidence>
<proteinExistence type="inferred from homology"/>
<dbReference type="PANTHER" id="PTHR47637">
    <property type="entry name" value="CHAPERONE SURA"/>
    <property type="match status" value="1"/>
</dbReference>
<keyword evidence="5 7" id="KW-0143">Chaperone</keyword>
<dbReference type="InterPro" id="IPR015391">
    <property type="entry name" value="SurA_N"/>
</dbReference>
<dbReference type="PROSITE" id="PS01096">
    <property type="entry name" value="PPIC_PPIASE_1"/>
    <property type="match status" value="1"/>
</dbReference>
<dbReference type="Proteomes" id="UP000307790">
    <property type="component" value="Unassembled WGS sequence"/>
</dbReference>
<evidence type="ECO:0000256" key="6">
    <source>
        <dbReference type="ARBA" id="ARBA00023235"/>
    </source>
</evidence>
<evidence type="ECO:0000256" key="4">
    <source>
        <dbReference type="ARBA" id="ARBA00023110"/>
    </source>
</evidence>
<feature type="domain" description="PpiC" evidence="8">
    <location>
        <begin position="181"/>
        <end position="282"/>
    </location>
</feature>
<evidence type="ECO:0000256" key="2">
    <source>
        <dbReference type="ARBA" id="ARBA00022737"/>
    </source>
</evidence>
<protein>
    <recommendedName>
        <fullName evidence="7">Chaperone SurA</fullName>
    </recommendedName>
    <alternativeName>
        <fullName evidence="7">Peptidyl-prolyl cis-trans isomerase SurA</fullName>
        <shortName evidence="7">PPIase SurA</shortName>
        <ecNumber evidence="7">5.2.1.8</ecNumber>
    </alternativeName>
    <alternativeName>
        <fullName evidence="7">Rotamase SurA</fullName>
    </alternativeName>
</protein>
<evidence type="ECO:0000313" key="9">
    <source>
        <dbReference type="EMBL" id="TLU67321.1"/>
    </source>
</evidence>
<comment type="subcellular location">
    <subcellularLocation>
        <location evidence="7">Periplasm</location>
    </subcellularLocation>
    <text evidence="7">Is capable of associating with the outer membrane.</text>
</comment>
<dbReference type="InterPro" id="IPR023058">
    <property type="entry name" value="PPIase_PpiC_CS"/>
</dbReference>
<comment type="function">
    <text evidence="7">Chaperone involved in the correct folding and assembly of outer membrane proteins. Recognizes specific patterns of aromatic residues and the orientation of their side chains, which are found more frequently in integral outer membrane proteins. May act in both early periplasmic and late outer membrane-associated steps of protein maturation.</text>
</comment>
<dbReference type="Gene3D" id="3.10.50.40">
    <property type="match status" value="2"/>
</dbReference>
<dbReference type="OrthoDB" id="14196at2"/>
<evidence type="ECO:0000256" key="1">
    <source>
        <dbReference type="ARBA" id="ARBA00022729"/>
    </source>
</evidence>
<dbReference type="GO" id="GO:0043165">
    <property type="term" value="P:Gram-negative-bacterium-type cell outer membrane assembly"/>
    <property type="evidence" value="ECO:0007669"/>
    <property type="project" value="InterPro"/>
</dbReference>
<gene>
    <name evidence="7 9" type="primary">surA</name>
    <name evidence="9" type="ORF">FE810_03290</name>
</gene>
<dbReference type="GO" id="GO:0006457">
    <property type="term" value="P:protein folding"/>
    <property type="evidence" value="ECO:0007669"/>
    <property type="project" value="UniProtKB-UniRule"/>
</dbReference>
<dbReference type="NCBIfam" id="NF008038">
    <property type="entry name" value="PRK10770.1"/>
    <property type="match status" value="1"/>
</dbReference>
<feature type="signal peptide" evidence="7">
    <location>
        <begin position="1"/>
        <end position="29"/>
    </location>
</feature>
<dbReference type="RefSeq" id="WP_138318603.1">
    <property type="nucleotide sequence ID" value="NZ_VCBC01000003.1"/>
</dbReference>
<comment type="caution">
    <text evidence="9">The sequence shown here is derived from an EMBL/GenBank/DDBJ whole genome shotgun (WGS) entry which is preliminary data.</text>
</comment>
<evidence type="ECO:0000256" key="3">
    <source>
        <dbReference type="ARBA" id="ARBA00022764"/>
    </source>
</evidence>
<dbReference type="InterPro" id="IPR027304">
    <property type="entry name" value="Trigger_fact/SurA_dom_sf"/>
</dbReference>
<keyword evidence="1 7" id="KW-0732">Signal</keyword>
<dbReference type="Pfam" id="PF13616">
    <property type="entry name" value="Rotamase_3"/>
    <property type="match status" value="1"/>
</dbReference>
<dbReference type="InterPro" id="IPR000297">
    <property type="entry name" value="PPIase_PpiC"/>
</dbReference>
<dbReference type="InterPro" id="IPR046357">
    <property type="entry name" value="PPIase_dom_sf"/>
</dbReference>
<dbReference type="GO" id="GO:0003755">
    <property type="term" value="F:peptidyl-prolyl cis-trans isomerase activity"/>
    <property type="evidence" value="ECO:0007669"/>
    <property type="project" value="UniProtKB-UniRule"/>
</dbReference>
<feature type="domain" description="PpiC" evidence="8">
    <location>
        <begin position="291"/>
        <end position="390"/>
    </location>
</feature>
<dbReference type="PANTHER" id="PTHR47637:SF1">
    <property type="entry name" value="CHAPERONE SURA"/>
    <property type="match status" value="1"/>
</dbReference>
<keyword evidence="6 7" id="KW-0413">Isomerase</keyword>
<keyword evidence="4 7" id="KW-0697">Rotamase</keyword>
<dbReference type="GO" id="GO:0030288">
    <property type="term" value="C:outer membrane-bounded periplasmic space"/>
    <property type="evidence" value="ECO:0007669"/>
    <property type="project" value="InterPro"/>
</dbReference>
<organism evidence="9 10">
    <name type="scientific">Thalassotalea litorea</name>
    <dbReference type="NCBI Taxonomy" id="2020715"/>
    <lineage>
        <taxon>Bacteria</taxon>
        <taxon>Pseudomonadati</taxon>
        <taxon>Pseudomonadota</taxon>
        <taxon>Gammaproteobacteria</taxon>
        <taxon>Alteromonadales</taxon>
        <taxon>Colwelliaceae</taxon>
        <taxon>Thalassotalea</taxon>
    </lineage>
</organism>
<keyword evidence="10" id="KW-1185">Reference proteome</keyword>